<evidence type="ECO:0000256" key="5">
    <source>
        <dbReference type="ARBA" id="ARBA00022777"/>
    </source>
</evidence>
<keyword evidence="4" id="KW-0547">Nucleotide-binding</keyword>
<keyword evidence="6" id="KW-0067">ATP-binding</keyword>
<dbReference type="Gene3D" id="1.10.510.10">
    <property type="entry name" value="Transferase(Phosphotransferase) domain 1"/>
    <property type="match status" value="1"/>
</dbReference>
<evidence type="ECO:0000256" key="7">
    <source>
        <dbReference type="ARBA" id="ARBA00047899"/>
    </source>
</evidence>
<name>A0AAD5GM24_AMBAR</name>
<dbReference type="PANTHER" id="PTHR27002:SF548">
    <property type="entry name" value="RECEPTOR-LIKE SERINE_THREONINE-PROTEIN KINASE"/>
    <property type="match status" value="1"/>
</dbReference>
<proteinExistence type="predicted"/>
<keyword evidence="5" id="KW-0418">Kinase</keyword>
<keyword evidence="11" id="KW-1185">Reference proteome</keyword>
<comment type="catalytic activity">
    <reaction evidence="7">
        <text>L-threonyl-[protein] + ATP = O-phospho-L-threonyl-[protein] + ADP + H(+)</text>
        <dbReference type="Rhea" id="RHEA:46608"/>
        <dbReference type="Rhea" id="RHEA-COMP:11060"/>
        <dbReference type="Rhea" id="RHEA-COMP:11605"/>
        <dbReference type="ChEBI" id="CHEBI:15378"/>
        <dbReference type="ChEBI" id="CHEBI:30013"/>
        <dbReference type="ChEBI" id="CHEBI:30616"/>
        <dbReference type="ChEBI" id="CHEBI:61977"/>
        <dbReference type="ChEBI" id="CHEBI:456216"/>
        <dbReference type="EC" id="2.7.11.1"/>
    </reaction>
</comment>
<evidence type="ECO:0000256" key="1">
    <source>
        <dbReference type="ARBA" id="ARBA00012513"/>
    </source>
</evidence>
<comment type="caution">
    <text evidence="10">The sequence shown here is derived from an EMBL/GenBank/DDBJ whole genome shotgun (WGS) entry which is preliminary data.</text>
</comment>
<dbReference type="PROSITE" id="PS50011">
    <property type="entry name" value="PROTEIN_KINASE_DOM"/>
    <property type="match status" value="1"/>
</dbReference>
<dbReference type="SUPFAM" id="SSF56112">
    <property type="entry name" value="Protein kinase-like (PK-like)"/>
    <property type="match status" value="1"/>
</dbReference>
<evidence type="ECO:0000256" key="8">
    <source>
        <dbReference type="ARBA" id="ARBA00048679"/>
    </source>
</evidence>
<dbReference type="EC" id="2.7.11.1" evidence="1"/>
<evidence type="ECO:0000256" key="3">
    <source>
        <dbReference type="ARBA" id="ARBA00022679"/>
    </source>
</evidence>
<dbReference type="InterPro" id="IPR008271">
    <property type="entry name" value="Ser/Thr_kinase_AS"/>
</dbReference>
<protein>
    <recommendedName>
        <fullName evidence="1">non-specific serine/threonine protein kinase</fullName>
        <ecNumber evidence="1">2.7.11.1</ecNumber>
    </recommendedName>
</protein>
<gene>
    <name evidence="10" type="ORF">M8C21_028521</name>
</gene>
<keyword evidence="3" id="KW-0808">Transferase</keyword>
<dbReference type="GO" id="GO:0005524">
    <property type="term" value="F:ATP binding"/>
    <property type="evidence" value="ECO:0007669"/>
    <property type="project" value="UniProtKB-KW"/>
</dbReference>
<evidence type="ECO:0000256" key="4">
    <source>
        <dbReference type="ARBA" id="ARBA00022741"/>
    </source>
</evidence>
<dbReference type="AlphaFoldDB" id="A0AAD5GM24"/>
<dbReference type="InterPro" id="IPR011009">
    <property type="entry name" value="Kinase-like_dom_sf"/>
</dbReference>
<dbReference type="FunFam" id="1.10.510.10:FF:001023">
    <property type="entry name" value="Os07g0541700 protein"/>
    <property type="match status" value="1"/>
</dbReference>
<evidence type="ECO:0000256" key="6">
    <source>
        <dbReference type="ARBA" id="ARBA00022840"/>
    </source>
</evidence>
<dbReference type="Proteomes" id="UP001206925">
    <property type="component" value="Unassembled WGS sequence"/>
</dbReference>
<organism evidence="10 11">
    <name type="scientific">Ambrosia artemisiifolia</name>
    <name type="common">Common ragweed</name>
    <dbReference type="NCBI Taxonomy" id="4212"/>
    <lineage>
        <taxon>Eukaryota</taxon>
        <taxon>Viridiplantae</taxon>
        <taxon>Streptophyta</taxon>
        <taxon>Embryophyta</taxon>
        <taxon>Tracheophyta</taxon>
        <taxon>Spermatophyta</taxon>
        <taxon>Magnoliopsida</taxon>
        <taxon>eudicotyledons</taxon>
        <taxon>Gunneridae</taxon>
        <taxon>Pentapetalae</taxon>
        <taxon>asterids</taxon>
        <taxon>campanulids</taxon>
        <taxon>Asterales</taxon>
        <taxon>Asteraceae</taxon>
        <taxon>Asteroideae</taxon>
        <taxon>Heliantheae alliance</taxon>
        <taxon>Heliantheae</taxon>
        <taxon>Ambrosia</taxon>
    </lineage>
</organism>
<sequence>MKALLDWPKRWNIIEGIAQGLLYLHKYSRMRVIHRDLKASNILLDENMNPKISDFGMARIFKQDETEAMTKRVVGTLYEHSF</sequence>
<dbReference type="GO" id="GO:0005886">
    <property type="term" value="C:plasma membrane"/>
    <property type="evidence" value="ECO:0007669"/>
    <property type="project" value="TreeGrafter"/>
</dbReference>
<reference evidence="10" key="1">
    <citation type="submission" date="2022-06" db="EMBL/GenBank/DDBJ databases">
        <title>Uncovering the hologenomic basis of an extraordinary plant invasion.</title>
        <authorList>
            <person name="Bieker V.C."/>
            <person name="Martin M.D."/>
            <person name="Gilbert T."/>
            <person name="Hodgins K."/>
            <person name="Battlay P."/>
            <person name="Petersen B."/>
            <person name="Wilson J."/>
        </authorList>
    </citation>
    <scope>NUCLEOTIDE SEQUENCE</scope>
    <source>
        <strain evidence="10">AA19_3_7</strain>
        <tissue evidence="10">Leaf</tissue>
    </source>
</reference>
<dbReference type="InterPro" id="IPR000719">
    <property type="entry name" value="Prot_kinase_dom"/>
</dbReference>
<dbReference type="PROSITE" id="PS00108">
    <property type="entry name" value="PROTEIN_KINASE_ST"/>
    <property type="match status" value="1"/>
</dbReference>
<feature type="domain" description="Protein kinase" evidence="9">
    <location>
        <begin position="1"/>
        <end position="82"/>
    </location>
</feature>
<dbReference type="GO" id="GO:0004674">
    <property type="term" value="F:protein serine/threonine kinase activity"/>
    <property type="evidence" value="ECO:0007669"/>
    <property type="project" value="UniProtKB-KW"/>
</dbReference>
<comment type="catalytic activity">
    <reaction evidence="8">
        <text>L-seryl-[protein] + ATP = O-phospho-L-seryl-[protein] + ADP + H(+)</text>
        <dbReference type="Rhea" id="RHEA:17989"/>
        <dbReference type="Rhea" id="RHEA-COMP:9863"/>
        <dbReference type="Rhea" id="RHEA-COMP:11604"/>
        <dbReference type="ChEBI" id="CHEBI:15378"/>
        <dbReference type="ChEBI" id="CHEBI:29999"/>
        <dbReference type="ChEBI" id="CHEBI:30616"/>
        <dbReference type="ChEBI" id="CHEBI:83421"/>
        <dbReference type="ChEBI" id="CHEBI:456216"/>
        <dbReference type="EC" id="2.7.11.1"/>
    </reaction>
</comment>
<evidence type="ECO:0000313" key="11">
    <source>
        <dbReference type="Proteomes" id="UP001206925"/>
    </source>
</evidence>
<dbReference type="PANTHER" id="PTHR27002">
    <property type="entry name" value="RECEPTOR-LIKE SERINE/THREONINE-PROTEIN KINASE SD1-8"/>
    <property type="match status" value="1"/>
</dbReference>
<keyword evidence="2" id="KW-0723">Serine/threonine-protein kinase</keyword>
<evidence type="ECO:0000256" key="2">
    <source>
        <dbReference type="ARBA" id="ARBA00022527"/>
    </source>
</evidence>
<dbReference type="EMBL" id="JAMZMK010006614">
    <property type="protein sequence ID" value="KAI7748017.1"/>
    <property type="molecule type" value="Genomic_DNA"/>
</dbReference>
<evidence type="ECO:0000259" key="9">
    <source>
        <dbReference type="PROSITE" id="PS50011"/>
    </source>
</evidence>
<evidence type="ECO:0000313" key="10">
    <source>
        <dbReference type="EMBL" id="KAI7748017.1"/>
    </source>
</evidence>
<dbReference type="Pfam" id="PF00069">
    <property type="entry name" value="Pkinase"/>
    <property type="match status" value="1"/>
</dbReference>
<accession>A0AAD5GM24</accession>